<reference evidence="5 6" key="1">
    <citation type="submission" date="2016-05" db="EMBL/GenBank/DDBJ databases">
        <title>Nuclear genome of Blastocystis sp. subtype 1 NandII.</title>
        <authorList>
            <person name="Gentekaki E."/>
            <person name="Curtis B."/>
            <person name="Stairs C."/>
            <person name="Eme L."/>
            <person name="Herman E."/>
            <person name="Klimes V."/>
            <person name="Arias M.C."/>
            <person name="Elias M."/>
            <person name="Hilliou F."/>
            <person name="Klute M."/>
            <person name="Malik S.-B."/>
            <person name="Pightling A."/>
            <person name="Rachubinski R."/>
            <person name="Salas D."/>
            <person name="Schlacht A."/>
            <person name="Suga H."/>
            <person name="Archibald J."/>
            <person name="Ball S.G."/>
            <person name="Clark G."/>
            <person name="Dacks J."/>
            <person name="Van Der Giezen M."/>
            <person name="Tsaousis A."/>
            <person name="Roger A."/>
        </authorList>
    </citation>
    <scope>NUCLEOTIDE SEQUENCE [LARGE SCALE GENOMIC DNA]</scope>
    <source>
        <strain evidence="6">ATCC 50177 / NandII</strain>
    </source>
</reference>
<evidence type="ECO:0000313" key="5">
    <source>
        <dbReference type="EMBL" id="OAO12431.1"/>
    </source>
</evidence>
<dbReference type="InterPro" id="IPR000426">
    <property type="entry name" value="Proteasome_asu_N"/>
</dbReference>
<comment type="caution">
    <text evidence="5">The sequence shown here is derived from an EMBL/GenBank/DDBJ whole genome shotgun (WGS) entry which is preliminary data.</text>
</comment>
<dbReference type="Proteomes" id="UP000078348">
    <property type="component" value="Unassembled WGS sequence"/>
</dbReference>
<dbReference type="GO" id="GO:0005634">
    <property type="term" value="C:nucleus"/>
    <property type="evidence" value="ECO:0007669"/>
    <property type="project" value="UniProtKB-SubCell"/>
</dbReference>
<dbReference type="InterPro" id="IPR023332">
    <property type="entry name" value="Proteasome_alpha-type"/>
</dbReference>
<dbReference type="OrthoDB" id="431557at2759"/>
<name>A0A196S7T7_BLAHN</name>
<organism evidence="5 6">
    <name type="scientific">Blastocystis sp. subtype 1 (strain ATCC 50177 / NandII)</name>
    <dbReference type="NCBI Taxonomy" id="478820"/>
    <lineage>
        <taxon>Eukaryota</taxon>
        <taxon>Sar</taxon>
        <taxon>Stramenopiles</taxon>
        <taxon>Bigyra</taxon>
        <taxon>Opalozoa</taxon>
        <taxon>Opalinata</taxon>
        <taxon>Blastocystidae</taxon>
        <taxon>Blastocystis</taxon>
    </lineage>
</organism>
<dbReference type="SMART" id="SM00948">
    <property type="entry name" value="Proteasome_A_N"/>
    <property type="match status" value="1"/>
</dbReference>
<keyword evidence="6" id="KW-1185">Reference proteome</keyword>
<keyword evidence="3" id="KW-0963">Cytoplasm</keyword>
<gene>
    <name evidence="5" type="ORF">AV274_5898</name>
</gene>
<comment type="subunit">
    <text evidence="3">The 26S proteasome consists of a 20S proteasome core and two 19S regulatory subunits.</text>
</comment>
<dbReference type="Gene3D" id="3.60.20.10">
    <property type="entry name" value="Glutamine Phosphoribosylpyrophosphate, subunit 1, domain 1"/>
    <property type="match status" value="1"/>
</dbReference>
<dbReference type="PROSITE" id="PS00388">
    <property type="entry name" value="PROTEASOME_ALPHA_1"/>
    <property type="match status" value="1"/>
</dbReference>
<evidence type="ECO:0000256" key="2">
    <source>
        <dbReference type="PROSITE-ProRule" id="PRU00808"/>
    </source>
</evidence>
<dbReference type="InterPro" id="IPR050115">
    <property type="entry name" value="Proteasome_alpha"/>
</dbReference>
<evidence type="ECO:0000313" key="6">
    <source>
        <dbReference type="Proteomes" id="UP000078348"/>
    </source>
</evidence>
<accession>A0A196S7T7</accession>
<keyword evidence="1 2" id="KW-0647">Proteasome</keyword>
<dbReference type="InterPro" id="IPR001353">
    <property type="entry name" value="Proteasome_sua/b"/>
</dbReference>
<evidence type="ECO:0000256" key="1">
    <source>
        <dbReference type="ARBA" id="ARBA00022942"/>
    </source>
</evidence>
<dbReference type="GO" id="GO:0019773">
    <property type="term" value="C:proteasome core complex, alpha-subunit complex"/>
    <property type="evidence" value="ECO:0007669"/>
    <property type="project" value="UniProtKB-UniRule"/>
</dbReference>
<dbReference type="GO" id="GO:0006511">
    <property type="term" value="P:ubiquitin-dependent protein catabolic process"/>
    <property type="evidence" value="ECO:0007669"/>
    <property type="project" value="InterPro"/>
</dbReference>
<keyword evidence="3" id="KW-0539">Nucleus</keyword>
<evidence type="ECO:0000256" key="3">
    <source>
        <dbReference type="RuleBase" id="RU000551"/>
    </source>
</evidence>
<feature type="domain" description="Proteasome alpha-type subunits" evidence="4">
    <location>
        <begin position="6"/>
        <end position="28"/>
    </location>
</feature>
<comment type="subcellular location">
    <subcellularLocation>
        <location evidence="3">Cytoplasm</location>
    </subcellularLocation>
    <subcellularLocation>
        <location evidence="3">Nucleus</location>
    </subcellularLocation>
</comment>
<proteinExistence type="inferred from homology"/>
<dbReference type="PROSITE" id="PS51475">
    <property type="entry name" value="PROTEASOME_ALPHA_2"/>
    <property type="match status" value="1"/>
</dbReference>
<dbReference type="EMBL" id="LXWW01000544">
    <property type="protein sequence ID" value="OAO12431.1"/>
    <property type="molecule type" value="Genomic_DNA"/>
</dbReference>
<comment type="similarity">
    <text evidence="2 3">Belongs to the peptidase T1A family.</text>
</comment>
<evidence type="ECO:0000259" key="4">
    <source>
        <dbReference type="PROSITE" id="PS00388"/>
    </source>
</evidence>
<dbReference type="Pfam" id="PF00227">
    <property type="entry name" value="Proteasome"/>
    <property type="match status" value="1"/>
</dbReference>
<dbReference type="STRING" id="478820.A0A196S7T7"/>
<sequence>MSGSGYDMDATIFSPEGRIFQVEYASKAVAEASTCVGVNCKDGVILAAEKTLSSGFVMEGSNKHIHTVSKFIGAVAGGYTPDGRYAVDRAREHTVQFKDNFGEEMPPRVLAERMGQFVHQFTCFGGARPLGINILFGGYDHREKKYDLYRITPSGQCFRHFAEAMGKGRQSCKAEIEKHNLVDMTVEEALPFVTKMLCDLHTESKKPYEIELGVVSDATEHRFVRVEEEKKKQLVANALHAIEVAANGEMDVE</sequence>
<dbReference type="InterPro" id="IPR029055">
    <property type="entry name" value="Ntn_hydrolases_N"/>
</dbReference>
<dbReference type="SUPFAM" id="SSF56235">
    <property type="entry name" value="N-terminal nucleophile aminohydrolases (Ntn hydrolases)"/>
    <property type="match status" value="1"/>
</dbReference>
<dbReference type="PANTHER" id="PTHR11599">
    <property type="entry name" value="PROTEASOME SUBUNIT ALPHA/BETA"/>
    <property type="match status" value="1"/>
</dbReference>
<dbReference type="Pfam" id="PF10584">
    <property type="entry name" value="Proteasome_A_N"/>
    <property type="match status" value="1"/>
</dbReference>
<protein>
    <recommendedName>
        <fullName evidence="3">Proteasome subunit alpha type</fullName>
    </recommendedName>
</protein>
<dbReference type="GO" id="GO:0005737">
    <property type="term" value="C:cytoplasm"/>
    <property type="evidence" value="ECO:0007669"/>
    <property type="project" value="UniProtKB-SubCell"/>
</dbReference>
<dbReference type="AlphaFoldDB" id="A0A196S7T7"/>